<reference evidence="1 2" key="1">
    <citation type="submission" date="2024-06" db="EMBL/GenBank/DDBJ databases">
        <authorList>
            <person name="Kraege A."/>
            <person name="Thomma B."/>
        </authorList>
    </citation>
    <scope>NUCLEOTIDE SEQUENCE [LARGE SCALE GENOMIC DNA]</scope>
</reference>
<sequence>MVSTIFNHHIKVHPTSCQRSALRSVQDVHWHGERHVPALDPRRSYRHRLKRGACIQAQTVGSTLQKSNRDYVTFTNTSGNVLQKLADNVWAADRPFLWNGIDVGGRMAVLRLSDGSIWVHSPVSLDDELAAALAEIGEVKHIVTPNFEHTKYAQQWKERYPNAKSYGCPGISQKMPEVSFEEVGTSGTDPEEWLGEVQSTWLSYEHNPFTRSPFFNEVVFYFKPARLLVTSDLFWNYPKDRDVGIGTKLWKTGMDRVYLPFYRSFMVKDQGLYAEALGRIFKQWDFDSILPCHGDYVAQDGKRVLQEHLELVGERKRLISS</sequence>
<comment type="caution">
    <text evidence="1">The sequence shown here is derived from an EMBL/GenBank/DDBJ whole genome shotgun (WGS) entry which is preliminary data.</text>
</comment>
<evidence type="ECO:0000313" key="1">
    <source>
        <dbReference type="EMBL" id="CAL5220530.1"/>
    </source>
</evidence>
<evidence type="ECO:0000313" key="2">
    <source>
        <dbReference type="Proteomes" id="UP001497392"/>
    </source>
</evidence>
<dbReference type="EMBL" id="CAXHTA020000004">
    <property type="protein sequence ID" value="CAL5220530.1"/>
    <property type="molecule type" value="Genomic_DNA"/>
</dbReference>
<proteinExistence type="predicted"/>
<accession>A0ABP1FPM8</accession>
<name>A0ABP1FPM8_9CHLO</name>
<dbReference type="SUPFAM" id="SSF56281">
    <property type="entry name" value="Metallo-hydrolase/oxidoreductase"/>
    <property type="match status" value="1"/>
</dbReference>
<dbReference type="InterPro" id="IPR025638">
    <property type="entry name" value="DUF4336"/>
</dbReference>
<gene>
    <name evidence="1" type="primary">g2563</name>
    <name evidence="1" type="ORF">VP750_LOCUS2189</name>
</gene>
<protein>
    <submittedName>
        <fullName evidence="1">G2563 protein</fullName>
    </submittedName>
</protein>
<dbReference type="Pfam" id="PF14234">
    <property type="entry name" value="DUF4336"/>
    <property type="match status" value="1"/>
</dbReference>
<dbReference type="PANTHER" id="PTHR33835:SF1">
    <property type="entry name" value="METALLO-BETA-LACTAMASE DOMAIN-CONTAINING PROTEIN"/>
    <property type="match status" value="1"/>
</dbReference>
<dbReference type="InterPro" id="IPR036866">
    <property type="entry name" value="RibonucZ/Hydroxyglut_hydro"/>
</dbReference>
<organism evidence="1 2">
    <name type="scientific">Coccomyxa viridis</name>
    <dbReference type="NCBI Taxonomy" id="1274662"/>
    <lineage>
        <taxon>Eukaryota</taxon>
        <taxon>Viridiplantae</taxon>
        <taxon>Chlorophyta</taxon>
        <taxon>core chlorophytes</taxon>
        <taxon>Trebouxiophyceae</taxon>
        <taxon>Trebouxiophyceae incertae sedis</taxon>
        <taxon>Coccomyxaceae</taxon>
        <taxon>Coccomyxa</taxon>
    </lineage>
</organism>
<dbReference type="Proteomes" id="UP001497392">
    <property type="component" value="Unassembled WGS sequence"/>
</dbReference>
<dbReference type="PANTHER" id="PTHR33835">
    <property type="entry name" value="YALI0C07656P"/>
    <property type="match status" value="1"/>
</dbReference>
<keyword evidence="2" id="KW-1185">Reference proteome</keyword>